<proteinExistence type="inferred from homology"/>
<dbReference type="PANTHER" id="PTHR44229:SF4">
    <property type="entry name" value="15-HYDROXYPROSTAGLANDIN DEHYDROGENASE [NAD(+)]"/>
    <property type="match status" value="1"/>
</dbReference>
<evidence type="ECO:0000313" key="5">
    <source>
        <dbReference type="EMBL" id="KAA8912027.1"/>
    </source>
</evidence>
<sequence length="272" mass="29068">MADSDSLVALITGAASGMGLALAKDLLAKNWRVALLDISQAGPSIASELGPSAVYFHSDVSSWESQAAAFGGAFKTWGRIDFVALNAGIDDKEDFFGPTADADGNPVKPNLKTVDVNLVAVFYGIRLATHYFRKNEGRGGKIVLTSSDAGLYALVGVPQYTACKHGLVGITRSMAPILAKEKITINAVLPAFVPTGLAPPGLIDAWPKEHITPMSTVLKAFNMFVDNDEMTGETGECSLDTVYLRKQPEYANESQRWGREEGGKVWALVYPG</sequence>
<dbReference type="PANTHER" id="PTHR44229">
    <property type="entry name" value="15-HYDROXYPROSTAGLANDIN DEHYDROGENASE [NAD(+)]"/>
    <property type="match status" value="1"/>
</dbReference>
<evidence type="ECO:0000256" key="1">
    <source>
        <dbReference type="ARBA" id="ARBA00006484"/>
    </source>
</evidence>
<evidence type="ECO:0000256" key="3">
    <source>
        <dbReference type="ARBA" id="ARBA00023002"/>
    </source>
</evidence>
<evidence type="ECO:0008006" key="7">
    <source>
        <dbReference type="Google" id="ProtNLM"/>
    </source>
</evidence>
<keyword evidence="3" id="KW-0560">Oxidoreductase</keyword>
<protein>
    <recommendedName>
        <fullName evidence="7">15-hydroxyprostaglandin dehydrogenase</fullName>
    </recommendedName>
</protein>
<dbReference type="InterPro" id="IPR036291">
    <property type="entry name" value="NAD(P)-bd_dom_sf"/>
</dbReference>
<evidence type="ECO:0000256" key="2">
    <source>
        <dbReference type="ARBA" id="ARBA00022857"/>
    </source>
</evidence>
<dbReference type="Pfam" id="PF00106">
    <property type="entry name" value="adh_short"/>
    <property type="match status" value="1"/>
</dbReference>
<dbReference type="InterPro" id="IPR020904">
    <property type="entry name" value="Sc_DH/Rdtase_CS"/>
</dbReference>
<dbReference type="Gene3D" id="3.40.50.720">
    <property type="entry name" value="NAD(P)-binding Rossmann-like Domain"/>
    <property type="match status" value="1"/>
</dbReference>
<dbReference type="PRINTS" id="PR00081">
    <property type="entry name" value="GDHRDH"/>
</dbReference>
<dbReference type="Proteomes" id="UP000326924">
    <property type="component" value="Unassembled WGS sequence"/>
</dbReference>
<evidence type="ECO:0000313" key="6">
    <source>
        <dbReference type="Proteomes" id="UP000326924"/>
    </source>
</evidence>
<reference evidence="5 6" key="1">
    <citation type="submission" date="2019-09" db="EMBL/GenBank/DDBJ databases">
        <title>Draft genome of the ectomycorrhizal ascomycete Sphaerosporella brunnea.</title>
        <authorList>
            <consortium name="DOE Joint Genome Institute"/>
            <person name="Benucci G.M."/>
            <person name="Marozzi G."/>
            <person name="Antonielli L."/>
            <person name="Sanchez S."/>
            <person name="Marco P."/>
            <person name="Wang X."/>
            <person name="Falini L.B."/>
            <person name="Barry K."/>
            <person name="Haridas S."/>
            <person name="Lipzen A."/>
            <person name="Labutti K."/>
            <person name="Grigoriev I.V."/>
            <person name="Murat C."/>
            <person name="Martin F."/>
            <person name="Albertini E."/>
            <person name="Donnini D."/>
            <person name="Bonito G."/>
        </authorList>
    </citation>
    <scope>NUCLEOTIDE SEQUENCE [LARGE SCALE GENOMIC DNA]</scope>
    <source>
        <strain evidence="5 6">Sb_GMNB300</strain>
    </source>
</reference>
<dbReference type="InterPro" id="IPR002347">
    <property type="entry name" value="SDR_fam"/>
</dbReference>
<dbReference type="GO" id="GO:0016616">
    <property type="term" value="F:oxidoreductase activity, acting on the CH-OH group of donors, NAD or NADP as acceptor"/>
    <property type="evidence" value="ECO:0007669"/>
    <property type="project" value="TreeGrafter"/>
</dbReference>
<dbReference type="OrthoDB" id="5371740at2759"/>
<organism evidence="5 6">
    <name type="scientific">Sphaerosporella brunnea</name>
    <dbReference type="NCBI Taxonomy" id="1250544"/>
    <lineage>
        <taxon>Eukaryota</taxon>
        <taxon>Fungi</taxon>
        <taxon>Dikarya</taxon>
        <taxon>Ascomycota</taxon>
        <taxon>Pezizomycotina</taxon>
        <taxon>Pezizomycetes</taxon>
        <taxon>Pezizales</taxon>
        <taxon>Pyronemataceae</taxon>
        <taxon>Sphaerosporella</taxon>
    </lineage>
</organism>
<name>A0A5J5F664_9PEZI</name>
<accession>A0A5J5F664</accession>
<keyword evidence="2" id="KW-0521">NADP</keyword>
<dbReference type="PRINTS" id="PR00080">
    <property type="entry name" value="SDRFAMILY"/>
</dbReference>
<comment type="caution">
    <text evidence="5">The sequence shown here is derived from an EMBL/GenBank/DDBJ whole genome shotgun (WGS) entry which is preliminary data.</text>
</comment>
<comment type="similarity">
    <text evidence="1 4">Belongs to the short-chain dehydrogenases/reductases (SDR) family.</text>
</comment>
<dbReference type="EMBL" id="VXIS01000029">
    <property type="protein sequence ID" value="KAA8912027.1"/>
    <property type="molecule type" value="Genomic_DNA"/>
</dbReference>
<dbReference type="GO" id="GO:0005737">
    <property type="term" value="C:cytoplasm"/>
    <property type="evidence" value="ECO:0007669"/>
    <property type="project" value="TreeGrafter"/>
</dbReference>
<dbReference type="PROSITE" id="PS00061">
    <property type="entry name" value="ADH_SHORT"/>
    <property type="match status" value="1"/>
</dbReference>
<dbReference type="AlphaFoldDB" id="A0A5J5F664"/>
<dbReference type="SUPFAM" id="SSF51735">
    <property type="entry name" value="NAD(P)-binding Rossmann-fold domains"/>
    <property type="match status" value="1"/>
</dbReference>
<evidence type="ECO:0000256" key="4">
    <source>
        <dbReference type="RuleBase" id="RU000363"/>
    </source>
</evidence>
<dbReference type="InParanoid" id="A0A5J5F664"/>
<keyword evidence="6" id="KW-1185">Reference proteome</keyword>
<gene>
    <name evidence="5" type="ORF">FN846DRAFT_897566</name>
</gene>